<dbReference type="PANTHER" id="PTHR43792:SF1">
    <property type="entry name" value="N-ACETYLTRANSFERASE DOMAIN-CONTAINING PROTEIN"/>
    <property type="match status" value="1"/>
</dbReference>
<dbReference type="PANTHER" id="PTHR43792">
    <property type="entry name" value="GNAT FAMILY, PUTATIVE (AFU_ORTHOLOGUE AFUA_3G00765)-RELATED-RELATED"/>
    <property type="match status" value="1"/>
</dbReference>
<protein>
    <submittedName>
        <fullName evidence="2">GNAT family N-acetyltransferase</fullName>
    </submittedName>
</protein>
<reference evidence="2 3" key="1">
    <citation type="submission" date="2021-08" db="EMBL/GenBank/DDBJ databases">
        <title>Nocardioides bacterium WL0053 sp. nov., isolated from the sediment.</title>
        <authorList>
            <person name="Wang L."/>
            <person name="Zhang D."/>
            <person name="Zhang A."/>
        </authorList>
    </citation>
    <scope>NUCLEOTIDE SEQUENCE [LARGE SCALE GENOMIC DNA]</scope>
    <source>
        <strain evidence="2 3">WL0053</strain>
    </source>
</reference>
<dbReference type="SUPFAM" id="SSF55729">
    <property type="entry name" value="Acyl-CoA N-acyltransferases (Nat)"/>
    <property type="match status" value="1"/>
</dbReference>
<dbReference type="InterPro" id="IPR051531">
    <property type="entry name" value="N-acetyltransferase"/>
</dbReference>
<comment type="caution">
    <text evidence="2">The sequence shown here is derived from an EMBL/GenBank/DDBJ whole genome shotgun (WGS) entry which is preliminary data.</text>
</comment>
<dbReference type="PROSITE" id="PS51186">
    <property type="entry name" value="GNAT"/>
    <property type="match status" value="1"/>
</dbReference>
<accession>A0ABS7RIK3</accession>
<evidence type="ECO:0000259" key="1">
    <source>
        <dbReference type="PROSITE" id="PS51186"/>
    </source>
</evidence>
<dbReference type="RefSeq" id="WP_221024683.1">
    <property type="nucleotide sequence ID" value="NZ_JAIEZQ010000002.1"/>
</dbReference>
<dbReference type="InterPro" id="IPR000182">
    <property type="entry name" value="GNAT_dom"/>
</dbReference>
<gene>
    <name evidence="2" type="ORF">K1X13_08560</name>
</gene>
<evidence type="ECO:0000313" key="2">
    <source>
        <dbReference type="EMBL" id="MBY9074867.1"/>
    </source>
</evidence>
<name>A0ABS7RIK3_9ACTN</name>
<proteinExistence type="predicted"/>
<dbReference type="InterPro" id="IPR016181">
    <property type="entry name" value="Acyl_CoA_acyltransferase"/>
</dbReference>
<keyword evidence="3" id="KW-1185">Reference proteome</keyword>
<organism evidence="2 3">
    <name type="scientific">Nocardioides jiangsuensis</name>
    <dbReference type="NCBI Taxonomy" id="2866161"/>
    <lineage>
        <taxon>Bacteria</taxon>
        <taxon>Bacillati</taxon>
        <taxon>Actinomycetota</taxon>
        <taxon>Actinomycetes</taxon>
        <taxon>Propionibacteriales</taxon>
        <taxon>Nocardioidaceae</taxon>
        <taxon>Nocardioides</taxon>
    </lineage>
</organism>
<feature type="domain" description="N-acetyltransferase" evidence="1">
    <location>
        <begin position="18"/>
        <end position="179"/>
    </location>
</feature>
<dbReference type="Gene3D" id="3.40.630.30">
    <property type="match status" value="1"/>
</dbReference>
<dbReference type="Proteomes" id="UP000754710">
    <property type="component" value="Unassembled WGS sequence"/>
</dbReference>
<sequence>MTADADPAGRAELETGRCLLRSWTPADETRVLDIYSRWTVARWLGSTPQPMEDPAEAARLVARWDELNRSEPVARRWAVERRDDGLLLGAVILVPLPDGDGEFEVGWHFHPDAWGHGYATEAARAAIAWGFARGLDEIWAVVRPDNTPSLAVCARAGMTPHGRTTRYYQAELELFHVRRPERG</sequence>
<dbReference type="EMBL" id="JAIEZQ010000002">
    <property type="protein sequence ID" value="MBY9074867.1"/>
    <property type="molecule type" value="Genomic_DNA"/>
</dbReference>
<dbReference type="Pfam" id="PF13302">
    <property type="entry name" value="Acetyltransf_3"/>
    <property type="match status" value="1"/>
</dbReference>
<evidence type="ECO:0000313" key="3">
    <source>
        <dbReference type="Proteomes" id="UP000754710"/>
    </source>
</evidence>